<evidence type="ECO:0000256" key="7">
    <source>
        <dbReference type="SAM" id="Phobius"/>
    </source>
</evidence>
<evidence type="ECO:0000313" key="9">
    <source>
        <dbReference type="EMBL" id="RDX61782.1"/>
    </source>
</evidence>
<evidence type="ECO:0000313" key="10">
    <source>
        <dbReference type="Proteomes" id="UP000257109"/>
    </source>
</evidence>
<keyword evidence="1 6" id="KW-0479">Metal-binding</keyword>
<keyword evidence="9" id="KW-0223">Dioxygenase</keyword>
<keyword evidence="6" id="KW-0560">Oxidoreductase</keyword>
<dbReference type="AlphaFoldDB" id="A0A371E6W6"/>
<dbReference type="InterPro" id="IPR044861">
    <property type="entry name" value="IPNS-like_FE2OG_OXY"/>
</dbReference>
<dbReference type="InterPro" id="IPR026992">
    <property type="entry name" value="DIOX_N"/>
</dbReference>
<protein>
    <recommendedName>
        <fullName evidence="4">2-oxoglutarate-dependent dioxygenase DAO</fullName>
    </recommendedName>
    <alternativeName>
        <fullName evidence="5">Protein DIOXYGENASE FOR AUXIN OXIDATION</fullName>
    </alternativeName>
</protein>
<dbReference type="SUPFAM" id="SSF51197">
    <property type="entry name" value="Clavaminate synthase-like"/>
    <property type="match status" value="1"/>
</dbReference>
<evidence type="ECO:0000256" key="4">
    <source>
        <dbReference type="ARBA" id="ARBA00074102"/>
    </source>
</evidence>
<dbReference type="Pfam" id="PF03171">
    <property type="entry name" value="2OG-FeII_Oxy"/>
    <property type="match status" value="1"/>
</dbReference>
<dbReference type="PANTHER" id="PTHR47990">
    <property type="entry name" value="2-OXOGLUTARATE (2OG) AND FE(II)-DEPENDENT OXYGENASE SUPERFAMILY PROTEIN-RELATED"/>
    <property type="match status" value="1"/>
</dbReference>
<evidence type="ECO:0000256" key="6">
    <source>
        <dbReference type="RuleBase" id="RU003682"/>
    </source>
</evidence>
<sequence length="328" mass="37493">MESEREIMMIPCLDFSKGGVALEEGSEEWKEMSMKVREACENHGCFLLMCDEIISKGVCEEMLDNMKALFDLPEETKQQHISPKSYRSYNGKNSVIPLCESFGIDDVPLSATAQAFTSLMWPQGNLTFWYLILSSCYIFFFEILKSMSLKMLELSFLVLKMAVEGYGLPEHYIENLKSSSYSRLIKYKVPEGNKESETALPPHTDYNTLTILCSNEVQGLQVLSKTGKWIELEIPQNGFVVIIGDILKAWSNGRIHAVIHRVVMRGEKERYSFGLFAMPKEDMDIEVPSELVNDKIHPLRYRSFNFGEYISYFVSNPNENALQEFAGL</sequence>
<feature type="domain" description="Fe2OG dioxygenase" evidence="8">
    <location>
        <begin position="177"/>
        <end position="279"/>
    </location>
</feature>
<dbReference type="InterPro" id="IPR027443">
    <property type="entry name" value="IPNS-like_sf"/>
</dbReference>
<comment type="function">
    <text evidence="3">2-oxoglutarate-dependent dioxygenase essential for auxin catabolism and maintenance of auxin homeostasis in reproductive organs. Catalyzes the irreversible oxidation of indole-3-acetic acid (IAA) to the biologically inactive 2-oxoindole-3-acetic acid (OxIAA).</text>
</comment>
<dbReference type="InterPro" id="IPR005123">
    <property type="entry name" value="Oxoglu/Fe-dep_dioxygenase_dom"/>
</dbReference>
<evidence type="ECO:0000256" key="5">
    <source>
        <dbReference type="ARBA" id="ARBA00076740"/>
    </source>
</evidence>
<dbReference type="PROSITE" id="PS51471">
    <property type="entry name" value="FE2OG_OXY"/>
    <property type="match status" value="1"/>
</dbReference>
<dbReference type="FunFam" id="2.60.120.330:FF:000017">
    <property type="entry name" value="2-oxoglutarate-dependent dioxygenase DAO"/>
    <property type="match status" value="1"/>
</dbReference>
<organism evidence="9 10">
    <name type="scientific">Mucuna pruriens</name>
    <name type="common">Velvet bean</name>
    <name type="synonym">Dolichos pruriens</name>
    <dbReference type="NCBI Taxonomy" id="157652"/>
    <lineage>
        <taxon>Eukaryota</taxon>
        <taxon>Viridiplantae</taxon>
        <taxon>Streptophyta</taxon>
        <taxon>Embryophyta</taxon>
        <taxon>Tracheophyta</taxon>
        <taxon>Spermatophyta</taxon>
        <taxon>Magnoliopsida</taxon>
        <taxon>eudicotyledons</taxon>
        <taxon>Gunneridae</taxon>
        <taxon>Pentapetalae</taxon>
        <taxon>rosids</taxon>
        <taxon>fabids</taxon>
        <taxon>Fabales</taxon>
        <taxon>Fabaceae</taxon>
        <taxon>Papilionoideae</taxon>
        <taxon>50 kb inversion clade</taxon>
        <taxon>NPAAA clade</taxon>
        <taxon>indigoferoid/millettioid clade</taxon>
        <taxon>Phaseoleae</taxon>
        <taxon>Mucuna</taxon>
    </lineage>
</organism>
<feature type="transmembrane region" description="Helical" evidence="7">
    <location>
        <begin position="126"/>
        <end position="144"/>
    </location>
</feature>
<keyword evidence="2 6" id="KW-0408">Iron</keyword>
<name>A0A371E6W6_MUCPR</name>
<evidence type="ECO:0000256" key="3">
    <source>
        <dbReference type="ARBA" id="ARBA00054658"/>
    </source>
</evidence>
<keyword evidence="7" id="KW-0812">Transmembrane</keyword>
<accession>A0A371E6W6</accession>
<evidence type="ECO:0000256" key="2">
    <source>
        <dbReference type="ARBA" id="ARBA00023004"/>
    </source>
</evidence>
<dbReference type="Pfam" id="PF14226">
    <property type="entry name" value="DIOX_N"/>
    <property type="match status" value="1"/>
</dbReference>
<comment type="similarity">
    <text evidence="6">Belongs to the iron/ascorbate-dependent oxidoreductase family.</text>
</comment>
<comment type="caution">
    <text evidence="9">The sequence shown here is derived from an EMBL/GenBank/DDBJ whole genome shotgun (WGS) entry which is preliminary data.</text>
</comment>
<dbReference type="Proteomes" id="UP000257109">
    <property type="component" value="Unassembled WGS sequence"/>
</dbReference>
<dbReference type="STRING" id="157652.A0A371E6W6"/>
<keyword evidence="7" id="KW-0472">Membrane</keyword>
<feature type="non-terminal residue" evidence="9">
    <location>
        <position position="1"/>
    </location>
</feature>
<reference evidence="9" key="1">
    <citation type="submission" date="2018-05" db="EMBL/GenBank/DDBJ databases">
        <title>Draft genome of Mucuna pruriens seed.</title>
        <authorList>
            <person name="Nnadi N.E."/>
            <person name="Vos R."/>
            <person name="Hasami M.H."/>
            <person name="Devisetty U.K."/>
            <person name="Aguiy J.C."/>
        </authorList>
    </citation>
    <scope>NUCLEOTIDE SEQUENCE [LARGE SCALE GENOMIC DNA]</scope>
    <source>
        <strain evidence="9">JCA_2017</strain>
    </source>
</reference>
<dbReference type="OrthoDB" id="288590at2759"/>
<dbReference type="EMBL" id="QJKJ01015908">
    <property type="protein sequence ID" value="RDX61782.1"/>
    <property type="molecule type" value="Genomic_DNA"/>
</dbReference>
<keyword evidence="10" id="KW-1185">Reference proteome</keyword>
<proteinExistence type="inferred from homology"/>
<dbReference type="Gene3D" id="2.60.120.330">
    <property type="entry name" value="B-lactam Antibiotic, Isopenicillin N Synthase, Chain"/>
    <property type="match status" value="1"/>
</dbReference>
<dbReference type="GO" id="GO:0046872">
    <property type="term" value="F:metal ion binding"/>
    <property type="evidence" value="ECO:0007669"/>
    <property type="project" value="UniProtKB-KW"/>
</dbReference>
<keyword evidence="7" id="KW-1133">Transmembrane helix</keyword>
<dbReference type="InterPro" id="IPR050231">
    <property type="entry name" value="Iron_ascorbate_oxido_reductase"/>
</dbReference>
<evidence type="ECO:0000259" key="8">
    <source>
        <dbReference type="PROSITE" id="PS51471"/>
    </source>
</evidence>
<gene>
    <name evidence="9" type="primary">AOP1.2</name>
    <name evidence="9" type="ORF">CR513_59954</name>
</gene>
<dbReference type="GO" id="GO:0051213">
    <property type="term" value="F:dioxygenase activity"/>
    <property type="evidence" value="ECO:0007669"/>
    <property type="project" value="UniProtKB-KW"/>
</dbReference>
<evidence type="ECO:0000256" key="1">
    <source>
        <dbReference type="ARBA" id="ARBA00022723"/>
    </source>
</evidence>